<dbReference type="PANTHER" id="PTHR14334:SF2">
    <property type="entry name" value="B-CELL ANTIGEN RECEPTOR COMPLEX-ASSOCIATED PROTEIN BETA CHAIN"/>
    <property type="match status" value="1"/>
</dbReference>
<sequence>MFQLPMNAQGRLNLILGAKNGPSSPGAKEELEYPGSMDNTETNRNYHKSDPVTFLKLKRVRFVAARRGATISFSCLSDSWANWYKESENGKHQELKNNSRIQMTRNDSVMMVQIRVSTFEQVQNRHTLKDTIIVIQTILLVLFLSMPLFLTTGKGESKKASAEDHTYEGLTVELADTYEDITTYQDTAQKWDLGEHPCEE</sequence>
<keyword evidence="3" id="KW-0472">Membrane</keyword>
<evidence type="ECO:0000256" key="2">
    <source>
        <dbReference type="SAM" id="MobiDB-lite"/>
    </source>
</evidence>
<evidence type="ECO:0000256" key="3">
    <source>
        <dbReference type="SAM" id="Phobius"/>
    </source>
</evidence>
<comment type="caution">
    <text evidence="4">The sequence shown here is derived from an EMBL/GenBank/DDBJ whole genome shotgun (WGS) entry which is preliminary data.</text>
</comment>
<evidence type="ECO:0000313" key="4">
    <source>
        <dbReference type="EMBL" id="KAH0626965.1"/>
    </source>
</evidence>
<dbReference type="EMBL" id="JAIPUX010000521">
    <property type="protein sequence ID" value="KAH0626965.1"/>
    <property type="molecule type" value="Genomic_DNA"/>
</dbReference>
<name>A0ABQ7TB60_PHRPL</name>
<evidence type="ECO:0008006" key="6">
    <source>
        <dbReference type="Google" id="ProtNLM"/>
    </source>
</evidence>
<proteinExistence type="predicted"/>
<keyword evidence="3" id="KW-0812">Transmembrane</keyword>
<dbReference type="Proteomes" id="UP000826234">
    <property type="component" value="Unassembled WGS sequence"/>
</dbReference>
<protein>
    <recommendedName>
        <fullName evidence="6">B-cell antigen receptor complex-associated protein beta chain</fullName>
    </recommendedName>
</protein>
<accession>A0ABQ7TB60</accession>
<organism evidence="4 5">
    <name type="scientific">Phrynosoma platyrhinos</name>
    <name type="common">Desert horned lizard</name>
    <dbReference type="NCBI Taxonomy" id="52577"/>
    <lineage>
        <taxon>Eukaryota</taxon>
        <taxon>Metazoa</taxon>
        <taxon>Chordata</taxon>
        <taxon>Craniata</taxon>
        <taxon>Vertebrata</taxon>
        <taxon>Euteleostomi</taxon>
        <taxon>Lepidosauria</taxon>
        <taxon>Squamata</taxon>
        <taxon>Bifurcata</taxon>
        <taxon>Unidentata</taxon>
        <taxon>Episquamata</taxon>
        <taxon>Toxicofera</taxon>
        <taxon>Iguania</taxon>
        <taxon>Phrynosomatidae</taxon>
        <taxon>Phrynosomatinae</taxon>
        <taxon>Phrynosoma</taxon>
    </lineage>
</organism>
<keyword evidence="1" id="KW-0393">Immunoglobulin domain</keyword>
<keyword evidence="3" id="KW-1133">Transmembrane helix</keyword>
<evidence type="ECO:0000313" key="5">
    <source>
        <dbReference type="Proteomes" id="UP000826234"/>
    </source>
</evidence>
<feature type="region of interest" description="Disordered" evidence="2">
    <location>
        <begin position="17"/>
        <end position="45"/>
    </location>
</feature>
<dbReference type="PANTHER" id="PTHR14334">
    <property type="entry name" value="B-CELL ANTIGEN RECEPTOR COMPLEX-ASSOCIATED PROTEIN"/>
    <property type="match status" value="1"/>
</dbReference>
<gene>
    <name evidence="4" type="ORF">JD844_002294</name>
</gene>
<evidence type="ECO:0000256" key="1">
    <source>
        <dbReference type="ARBA" id="ARBA00023319"/>
    </source>
</evidence>
<feature type="transmembrane region" description="Helical" evidence="3">
    <location>
        <begin position="131"/>
        <end position="150"/>
    </location>
</feature>
<keyword evidence="5" id="KW-1185">Reference proteome</keyword>
<reference evidence="4 5" key="1">
    <citation type="journal article" date="2022" name="Gigascience">
        <title>A chromosome-level genome assembly and annotation of the desert horned lizard, Phrynosoma platyrhinos, provides insight into chromosomal rearrangements among reptiles.</title>
        <authorList>
            <person name="Koochekian N."/>
            <person name="Ascanio A."/>
            <person name="Farleigh K."/>
            <person name="Card D.C."/>
            <person name="Schield D.R."/>
            <person name="Castoe T.A."/>
            <person name="Jezkova T."/>
        </authorList>
    </citation>
    <scope>NUCLEOTIDE SEQUENCE [LARGE SCALE GENOMIC DNA]</scope>
    <source>
        <strain evidence="4">NK-2021</strain>
    </source>
</reference>